<keyword evidence="3" id="KW-1185">Reference proteome</keyword>
<sequence length="98" mass="10436">MSSPPAPPVAPTPASALHIDSKSLCFGLQGSIPTSLADEDEKWLNGDVDVPMIEVVGKEGVGGDDSKSEQMARLLSMRKQLNGMEKERKSGIKDDAKI</sequence>
<evidence type="ECO:0000256" key="1">
    <source>
        <dbReference type="SAM" id="MobiDB-lite"/>
    </source>
</evidence>
<feature type="region of interest" description="Disordered" evidence="1">
    <location>
        <begin position="78"/>
        <end position="98"/>
    </location>
</feature>
<dbReference type="AlphaFoldDB" id="A0A9W6ZG42"/>
<proteinExistence type="predicted"/>
<protein>
    <submittedName>
        <fullName evidence="2">Uncharacterized protein</fullName>
    </submittedName>
</protein>
<dbReference type="Proteomes" id="UP001165122">
    <property type="component" value="Unassembled WGS sequence"/>
</dbReference>
<dbReference type="EMBL" id="BRXW01000395">
    <property type="protein sequence ID" value="GMH50453.1"/>
    <property type="molecule type" value="Genomic_DNA"/>
</dbReference>
<evidence type="ECO:0000313" key="2">
    <source>
        <dbReference type="EMBL" id="GMH50453.1"/>
    </source>
</evidence>
<feature type="compositionally biased region" description="Basic and acidic residues" evidence="1">
    <location>
        <begin position="84"/>
        <end position="98"/>
    </location>
</feature>
<organism evidence="2 3">
    <name type="scientific">Triparma laevis f. longispina</name>
    <dbReference type="NCBI Taxonomy" id="1714387"/>
    <lineage>
        <taxon>Eukaryota</taxon>
        <taxon>Sar</taxon>
        <taxon>Stramenopiles</taxon>
        <taxon>Ochrophyta</taxon>
        <taxon>Bolidophyceae</taxon>
        <taxon>Parmales</taxon>
        <taxon>Triparmaceae</taxon>
        <taxon>Triparma</taxon>
    </lineage>
</organism>
<reference evidence="3" key="1">
    <citation type="journal article" date="2023" name="Commun. Biol.">
        <title>Genome analysis of Parmales, the sister group of diatoms, reveals the evolutionary specialization of diatoms from phago-mixotrophs to photoautotrophs.</title>
        <authorList>
            <person name="Ban H."/>
            <person name="Sato S."/>
            <person name="Yoshikawa S."/>
            <person name="Yamada K."/>
            <person name="Nakamura Y."/>
            <person name="Ichinomiya M."/>
            <person name="Sato N."/>
            <person name="Blanc-Mathieu R."/>
            <person name="Endo H."/>
            <person name="Kuwata A."/>
            <person name="Ogata H."/>
        </authorList>
    </citation>
    <scope>NUCLEOTIDE SEQUENCE [LARGE SCALE GENOMIC DNA]</scope>
    <source>
        <strain evidence="3">NIES 3700</strain>
    </source>
</reference>
<evidence type="ECO:0000313" key="3">
    <source>
        <dbReference type="Proteomes" id="UP001165122"/>
    </source>
</evidence>
<name>A0A9W6ZG42_9STRA</name>
<comment type="caution">
    <text evidence="2">The sequence shown here is derived from an EMBL/GenBank/DDBJ whole genome shotgun (WGS) entry which is preliminary data.</text>
</comment>
<accession>A0A9W6ZG42</accession>
<gene>
    <name evidence="2" type="ORF">TrLO_g8170</name>
</gene>